<feature type="transmembrane region" description="Helical" evidence="1">
    <location>
        <begin position="42"/>
        <end position="61"/>
    </location>
</feature>
<feature type="transmembrane region" description="Helical" evidence="1">
    <location>
        <begin position="17"/>
        <end position="36"/>
    </location>
</feature>
<feature type="transmembrane region" description="Helical" evidence="1">
    <location>
        <begin position="73"/>
        <end position="92"/>
    </location>
</feature>
<dbReference type="EMBL" id="JAPTGG010000032">
    <property type="protein sequence ID" value="MCZ0867241.1"/>
    <property type="molecule type" value="Genomic_DNA"/>
</dbReference>
<proteinExistence type="predicted"/>
<keyword evidence="1" id="KW-0812">Transmembrane</keyword>
<keyword evidence="1" id="KW-0472">Membrane</keyword>
<keyword evidence="3" id="KW-1185">Reference proteome</keyword>
<keyword evidence="1" id="KW-1133">Transmembrane helix</keyword>
<dbReference type="RefSeq" id="WP_268905477.1">
    <property type="nucleotide sequence ID" value="NZ_JAPTGG010000032.1"/>
</dbReference>
<evidence type="ECO:0000313" key="2">
    <source>
        <dbReference type="EMBL" id="MCZ0867241.1"/>
    </source>
</evidence>
<name>A0A9J6RSI8_9GAMM</name>
<reference evidence="2 3" key="1">
    <citation type="submission" date="2022-12" db="EMBL/GenBank/DDBJ databases">
        <title>Dasania phycosphaerae sp. nov., isolated from particulate material of the south coast of Korea.</title>
        <authorList>
            <person name="Jiang Y."/>
        </authorList>
    </citation>
    <scope>NUCLEOTIDE SEQUENCE [LARGE SCALE GENOMIC DNA]</scope>
    <source>
        <strain evidence="2 3">GY-19</strain>
    </source>
</reference>
<dbReference type="AlphaFoldDB" id="A0A9J6RSI8"/>
<protein>
    <submittedName>
        <fullName evidence="2">Uncharacterized protein</fullName>
    </submittedName>
</protein>
<feature type="transmembrane region" description="Helical" evidence="1">
    <location>
        <begin position="98"/>
        <end position="118"/>
    </location>
</feature>
<gene>
    <name evidence="2" type="ORF">O0V09_18750</name>
</gene>
<comment type="caution">
    <text evidence="2">The sequence shown here is derived from an EMBL/GenBank/DDBJ whole genome shotgun (WGS) entry which is preliminary data.</text>
</comment>
<accession>A0A9J6RSI8</accession>
<sequence>MNESVSKIDIIEKYYKAAPIVVFSAICLVSIPAYFYKMNITALFFGPSIGLLAFVCSISSWRTGKSYIETINIVVWFSICSIAGKEGLYWALPQTVGLGLLFWVVPFWVAGFALIPSLKAKEVSGV</sequence>
<organism evidence="2 3">
    <name type="scientific">Dasania phycosphaerae</name>
    <dbReference type="NCBI Taxonomy" id="2950436"/>
    <lineage>
        <taxon>Bacteria</taxon>
        <taxon>Pseudomonadati</taxon>
        <taxon>Pseudomonadota</taxon>
        <taxon>Gammaproteobacteria</taxon>
        <taxon>Cellvibrionales</taxon>
        <taxon>Spongiibacteraceae</taxon>
        <taxon>Dasania</taxon>
    </lineage>
</organism>
<evidence type="ECO:0000256" key="1">
    <source>
        <dbReference type="SAM" id="Phobius"/>
    </source>
</evidence>
<evidence type="ECO:0000313" key="3">
    <source>
        <dbReference type="Proteomes" id="UP001069090"/>
    </source>
</evidence>
<dbReference type="Proteomes" id="UP001069090">
    <property type="component" value="Unassembled WGS sequence"/>
</dbReference>